<feature type="non-terminal residue" evidence="2">
    <location>
        <position position="1"/>
    </location>
</feature>
<evidence type="ECO:0000313" key="3">
    <source>
        <dbReference type="Proteomes" id="UP000682733"/>
    </source>
</evidence>
<name>A0A8S2WH38_9BILA</name>
<sequence>KPIILLLDGYSSHKSVGLLELTIQEQMILIGVSPHTTHVLQPLDIVVFKSIKDR</sequence>
<dbReference type="AlphaFoldDB" id="A0A8S2WH38"/>
<evidence type="ECO:0000259" key="1">
    <source>
        <dbReference type="Pfam" id="PF03184"/>
    </source>
</evidence>
<dbReference type="EMBL" id="CAJOBA010080019">
    <property type="protein sequence ID" value="CAF4437163.1"/>
    <property type="molecule type" value="Genomic_DNA"/>
</dbReference>
<comment type="caution">
    <text evidence="2">The sequence shown here is derived from an EMBL/GenBank/DDBJ whole genome shotgun (WGS) entry which is preliminary data.</text>
</comment>
<dbReference type="InterPro" id="IPR004875">
    <property type="entry name" value="DDE_SF_endonuclease_dom"/>
</dbReference>
<evidence type="ECO:0000313" key="2">
    <source>
        <dbReference type="EMBL" id="CAF4437163.1"/>
    </source>
</evidence>
<protein>
    <recommendedName>
        <fullName evidence="1">DDE-1 domain-containing protein</fullName>
    </recommendedName>
</protein>
<dbReference type="Proteomes" id="UP000682733">
    <property type="component" value="Unassembled WGS sequence"/>
</dbReference>
<feature type="domain" description="DDE-1" evidence="1">
    <location>
        <begin position="3"/>
        <end position="53"/>
    </location>
</feature>
<dbReference type="GO" id="GO:0003676">
    <property type="term" value="F:nucleic acid binding"/>
    <property type="evidence" value="ECO:0007669"/>
    <property type="project" value="InterPro"/>
</dbReference>
<organism evidence="2 3">
    <name type="scientific">Didymodactylos carnosus</name>
    <dbReference type="NCBI Taxonomy" id="1234261"/>
    <lineage>
        <taxon>Eukaryota</taxon>
        <taxon>Metazoa</taxon>
        <taxon>Spiralia</taxon>
        <taxon>Gnathifera</taxon>
        <taxon>Rotifera</taxon>
        <taxon>Eurotatoria</taxon>
        <taxon>Bdelloidea</taxon>
        <taxon>Philodinida</taxon>
        <taxon>Philodinidae</taxon>
        <taxon>Didymodactylos</taxon>
    </lineage>
</organism>
<proteinExistence type="predicted"/>
<reference evidence="2" key="1">
    <citation type="submission" date="2021-02" db="EMBL/GenBank/DDBJ databases">
        <authorList>
            <person name="Nowell W R."/>
        </authorList>
    </citation>
    <scope>NUCLEOTIDE SEQUENCE</scope>
</reference>
<accession>A0A8S2WH38</accession>
<gene>
    <name evidence="2" type="ORF">TMI583_LOCUS45200</name>
</gene>
<dbReference type="Pfam" id="PF03184">
    <property type="entry name" value="DDE_1"/>
    <property type="match status" value="1"/>
</dbReference>